<reference evidence="2 3" key="1">
    <citation type="submission" date="2018-01" db="EMBL/GenBank/DDBJ databases">
        <title>G. obscuriglobus.</title>
        <authorList>
            <person name="Franke J."/>
            <person name="Blomberg W."/>
            <person name="Selmecki A."/>
        </authorList>
    </citation>
    <scope>NUCLEOTIDE SEQUENCE [LARGE SCALE GENOMIC DNA]</scope>
    <source>
        <strain evidence="2 3">DSM 5831</strain>
    </source>
</reference>
<sequence>MLLGLACLALTAPVSVSPVRADPPVVPLARAHAHNDYEHARPLLDALGHGFCSVEADIWLVKGELLVGHTPLSLKPERTLEKLYLAPLRERIKAQGGAVYRNGPPFYLMIDIKTDAKETALALEKVLEKYSDILTVTTDGKTEPKAVTVVVSGNRDVKTIAAPKVRYAAIDGRPADLAGTAPAHMVPWVSESWKALFKWDGTGAMPDAERAKLRELVAKAHKQGRKVRFWAAPETPEAWKELLAAGVDFINTDKLADLAKFLREAEAKK</sequence>
<dbReference type="PANTHER" id="PTHR31571:SF1">
    <property type="entry name" value="ALTERED INHERITANCE OF MITOCHONDRIA PROTEIN 6"/>
    <property type="match status" value="1"/>
</dbReference>
<dbReference type="OrthoDB" id="9794455at2"/>
<name>A0A2Z3GSD7_9BACT</name>
<organism evidence="2 3">
    <name type="scientific">Gemmata obscuriglobus</name>
    <dbReference type="NCBI Taxonomy" id="114"/>
    <lineage>
        <taxon>Bacteria</taxon>
        <taxon>Pseudomonadati</taxon>
        <taxon>Planctomycetota</taxon>
        <taxon>Planctomycetia</taxon>
        <taxon>Gemmatales</taxon>
        <taxon>Gemmataceae</taxon>
        <taxon>Gemmata</taxon>
    </lineage>
</organism>
<dbReference type="PANTHER" id="PTHR31571">
    <property type="entry name" value="ALTERED INHERITANCE OF MITOCHONDRIA PROTEIN 6"/>
    <property type="match status" value="1"/>
</dbReference>
<dbReference type="EMBL" id="CP025958">
    <property type="protein sequence ID" value="AWM36258.1"/>
    <property type="molecule type" value="Genomic_DNA"/>
</dbReference>
<dbReference type="RefSeq" id="WP_010046162.1">
    <property type="nucleotide sequence ID" value="NZ_CP025958.1"/>
</dbReference>
<dbReference type="Gene3D" id="3.20.20.190">
    <property type="entry name" value="Phosphatidylinositol (PI) phosphodiesterase"/>
    <property type="match status" value="1"/>
</dbReference>
<dbReference type="GO" id="GO:0008081">
    <property type="term" value="F:phosphoric diester hydrolase activity"/>
    <property type="evidence" value="ECO:0007669"/>
    <property type="project" value="InterPro"/>
</dbReference>
<dbReference type="AlphaFoldDB" id="A0A2Z3GSD7"/>
<evidence type="ECO:0000313" key="2">
    <source>
        <dbReference type="EMBL" id="AWM36258.1"/>
    </source>
</evidence>
<dbReference type="Pfam" id="PF13653">
    <property type="entry name" value="GDPD_2"/>
    <property type="match status" value="1"/>
</dbReference>
<evidence type="ECO:0000313" key="3">
    <source>
        <dbReference type="Proteomes" id="UP000245802"/>
    </source>
</evidence>
<keyword evidence="3" id="KW-1185">Reference proteome</keyword>
<dbReference type="KEGG" id="gog:C1280_04000"/>
<accession>A0A2Z3GSD7</accession>
<dbReference type="GO" id="GO:0006629">
    <property type="term" value="P:lipid metabolic process"/>
    <property type="evidence" value="ECO:0007669"/>
    <property type="project" value="InterPro"/>
</dbReference>
<dbReference type="InterPro" id="IPR039559">
    <property type="entry name" value="AIM6_PI-PLC-like_dom"/>
</dbReference>
<dbReference type="SUPFAM" id="SSF51695">
    <property type="entry name" value="PLC-like phosphodiesterases"/>
    <property type="match status" value="1"/>
</dbReference>
<proteinExistence type="predicted"/>
<dbReference type="CDD" id="cd08577">
    <property type="entry name" value="PI-PLCc_GDPD_SF_unchar3"/>
    <property type="match status" value="1"/>
</dbReference>
<dbReference type="Proteomes" id="UP000245802">
    <property type="component" value="Chromosome"/>
</dbReference>
<gene>
    <name evidence="2" type="ORF">C1280_04000</name>
</gene>
<evidence type="ECO:0000256" key="1">
    <source>
        <dbReference type="ARBA" id="ARBA00014286"/>
    </source>
</evidence>
<dbReference type="InterPro" id="IPR051236">
    <property type="entry name" value="HAT_RTT109-like"/>
</dbReference>
<protein>
    <recommendedName>
        <fullName evidence="1">Altered inheritance of mitochondria protein 6</fullName>
    </recommendedName>
</protein>
<dbReference type="InterPro" id="IPR017946">
    <property type="entry name" value="PLC-like_Pdiesterase_TIM-brl"/>
</dbReference>